<dbReference type="Proteomes" id="UP000597877">
    <property type="component" value="Unassembled WGS sequence"/>
</dbReference>
<dbReference type="RefSeq" id="WP_186839848.1">
    <property type="nucleotide sequence ID" value="NZ_JACOOZ010000001.1"/>
</dbReference>
<evidence type="ECO:0000313" key="1">
    <source>
        <dbReference type="EMBL" id="MBC5666705.1"/>
    </source>
</evidence>
<reference evidence="1 2" key="1">
    <citation type="submission" date="2020-08" db="EMBL/GenBank/DDBJ databases">
        <title>Genome public.</title>
        <authorList>
            <person name="Liu C."/>
            <person name="Sun Q."/>
        </authorList>
    </citation>
    <scope>NUCLEOTIDE SEQUENCE [LARGE SCALE GENOMIC DNA]</scope>
    <source>
        <strain evidence="1 2">BX4</strain>
    </source>
</reference>
<sequence length="111" mass="13117">MMKNQNFVGRLIKKGEKMLVEFNSYSLHDSVITFYCTKVEETCSRDREFPQELEYAFDTTNVMHMDVLMHWLIKQKRVKSLLDDKPSWGDVLTAVLGTIVNVNWSKFRVYC</sequence>
<evidence type="ECO:0000313" key="2">
    <source>
        <dbReference type="Proteomes" id="UP000597877"/>
    </source>
</evidence>
<dbReference type="EMBL" id="JACOOZ010000001">
    <property type="protein sequence ID" value="MBC5666705.1"/>
    <property type="molecule type" value="Genomic_DNA"/>
</dbReference>
<proteinExistence type="predicted"/>
<comment type="caution">
    <text evidence="1">The sequence shown here is derived from an EMBL/GenBank/DDBJ whole genome shotgun (WGS) entry which is preliminary data.</text>
</comment>
<gene>
    <name evidence="1" type="ORF">H8S00_01675</name>
</gene>
<keyword evidence="2" id="KW-1185">Reference proteome</keyword>
<organism evidence="1 2">
    <name type="scientific">Eubacterium segne</name>
    <dbReference type="NCBI Taxonomy" id="2763045"/>
    <lineage>
        <taxon>Bacteria</taxon>
        <taxon>Bacillati</taxon>
        <taxon>Bacillota</taxon>
        <taxon>Clostridia</taxon>
        <taxon>Eubacteriales</taxon>
        <taxon>Eubacteriaceae</taxon>
        <taxon>Eubacterium</taxon>
    </lineage>
</organism>
<accession>A0ABR7F1U5</accession>
<name>A0ABR7F1U5_9FIRM</name>
<protein>
    <submittedName>
        <fullName evidence="1">Uncharacterized protein</fullName>
    </submittedName>
</protein>